<dbReference type="SMART" id="SM00220">
    <property type="entry name" value="S_TKc"/>
    <property type="match status" value="1"/>
</dbReference>
<feature type="compositionally biased region" description="Polar residues" evidence="15">
    <location>
        <begin position="942"/>
        <end position="961"/>
    </location>
</feature>
<evidence type="ECO:0000256" key="3">
    <source>
        <dbReference type="ARBA" id="ARBA00012401"/>
    </source>
</evidence>
<name>A0A075A6A5_OPIVI</name>
<keyword evidence="9" id="KW-0418">Kinase</keyword>
<evidence type="ECO:0000256" key="2">
    <source>
        <dbReference type="ARBA" id="ARBA00009605"/>
    </source>
</evidence>
<dbReference type="InterPro" id="IPR000333">
    <property type="entry name" value="TGFB_receptor"/>
</dbReference>
<dbReference type="KEGG" id="ovi:T265_12515"/>
<dbReference type="RefSeq" id="XP_009162415.1">
    <property type="nucleotide sequence ID" value="XM_009164151.1"/>
</dbReference>
<dbReference type="EMBL" id="KL596621">
    <property type="protein sequence ID" value="KER33877.1"/>
    <property type="molecule type" value="Genomic_DNA"/>
</dbReference>
<evidence type="ECO:0000256" key="7">
    <source>
        <dbReference type="ARBA" id="ARBA00022729"/>
    </source>
</evidence>
<sequence>MFVSIQLRLSAQAPTPREFGTPNRISDADSVVEARSAFANLRHLWRQNGLSLNLKGRVYQDTVRAVLLYVCETWPIRAADLRRLQVFDNRCLITIARVGWCRRIRNEGVRKRVFGCVTGTSIEECVQHQKLRWLGHVLRMPNHRLPKRVLFSMPNSEWRKQRGGQPLTWQRSMKEITKRLGAVGATRLPGWGPRDPHCVWFETLQDMAANRCQWRSCCQFLSRLPEIIKNRSAVAPFQCLAAIPTEGAMRAGILPGRISVDRCSRNAEFGSEPLTFRSAGALITELSGAETMECLMLFCTAGNMSLCQPCKIPFSKEHRKNWNAYIDAIEGNWEDRYQPYDYYSELRHRPYCCPLKKGSFCRLNLLMEPRKDPKKLYDLTCGKHEFIEPMFCNDANGHRCCNETHCNIPTPDELSILLEKPPYSIYMILVCVLAVFCIILCCILVACCCRSRQKLGRPRGNTSKWDAEAVHSQLMAECMVTPDSSSFQGNAKNFSSIPTTAVLPTAVAPNSCRTGNGGSSLSYMGSSGVGATTLTPLNTGSYSASPGGAPPFTSTGGSSVAPTLRELLEETCSGSGSGVALLVQRTVARQIQLEERIGEGRYGEVWRGVWQCDQVAAKIFSSREECSWFRETEIYQTVMLRHANILGFIAADNKDNGLSTELWLITEYHPLGSLFDFLHEHCFLPHALVRAVASIANGLSHLHMEITGTQGKPAIAHRDLKSRNILVKLDGECCIGDLGFALKLDSSLSSVVDLPAHSDRVGTKRYMAPEVLDNSIRHTTPEAFKQADIYSLGLIFWEMTKRVWVYGLFGPDEYQLPYQDLVSQDPSVEEMKSIVCEQGLRPVLPTVWSNHQVIAALQDVMSECWYASPTARLPAMRVKKSLAALRRKLDMNPSLSVSPPSVLIPPEATQGLPTGVIYFPLTVQKQPVEKMAQNMLEKSPKSHQSSSVDVHSEVKSSGSEGRSNHDILNCVSGTKSLVVSGSPLAERRRLLGDSEQPNETKQTA</sequence>
<evidence type="ECO:0000256" key="13">
    <source>
        <dbReference type="ARBA" id="ARBA00023170"/>
    </source>
</evidence>
<dbReference type="FunFam" id="1.10.510.10:FF:000304">
    <property type="entry name" value="Receptor protein serine/threonine kinase"/>
    <property type="match status" value="1"/>
</dbReference>
<evidence type="ECO:0000256" key="1">
    <source>
        <dbReference type="ARBA" id="ARBA00004479"/>
    </source>
</evidence>
<accession>A0A075A6A5</accession>
<dbReference type="CTD" id="20326683"/>
<dbReference type="PROSITE" id="PS51256">
    <property type="entry name" value="GS"/>
    <property type="match status" value="1"/>
</dbReference>
<comment type="subcellular location">
    <subcellularLocation>
        <location evidence="1">Membrane</location>
        <topology evidence="1">Single-pass type I membrane protein</topology>
    </subcellularLocation>
</comment>
<dbReference type="PROSITE" id="PS00107">
    <property type="entry name" value="PROTEIN_KINASE_ATP"/>
    <property type="match status" value="1"/>
</dbReference>
<evidence type="ECO:0000256" key="5">
    <source>
        <dbReference type="ARBA" id="ARBA00022679"/>
    </source>
</evidence>
<evidence type="ECO:0000313" key="20">
    <source>
        <dbReference type="Proteomes" id="UP000054324"/>
    </source>
</evidence>
<dbReference type="InterPro" id="IPR017441">
    <property type="entry name" value="Protein_kinase_ATP_BS"/>
</dbReference>
<dbReference type="PANTHER" id="PTHR23255:SF71">
    <property type="entry name" value="RECEPTOR PROTEIN SERINE_THREONINE KINASE"/>
    <property type="match status" value="1"/>
</dbReference>
<feature type="transmembrane region" description="Helical" evidence="16">
    <location>
        <begin position="423"/>
        <end position="449"/>
    </location>
</feature>
<dbReference type="OrthoDB" id="69842at2759"/>
<evidence type="ECO:0000313" key="19">
    <source>
        <dbReference type="EMBL" id="KER33877.1"/>
    </source>
</evidence>
<dbReference type="GeneID" id="20326683"/>
<gene>
    <name evidence="19" type="ORF">T265_12515</name>
</gene>
<evidence type="ECO:0000259" key="18">
    <source>
        <dbReference type="PROSITE" id="PS51256"/>
    </source>
</evidence>
<keyword evidence="12 16" id="KW-0472">Membrane</keyword>
<dbReference type="EC" id="2.7.11.30" evidence="3"/>
<dbReference type="InterPro" id="IPR008271">
    <property type="entry name" value="Ser/Thr_kinase_AS"/>
</dbReference>
<evidence type="ECO:0000256" key="14">
    <source>
        <dbReference type="PROSITE-ProRule" id="PRU10141"/>
    </source>
</evidence>
<evidence type="ECO:0000256" key="11">
    <source>
        <dbReference type="ARBA" id="ARBA00022989"/>
    </source>
</evidence>
<dbReference type="SUPFAM" id="SSF56112">
    <property type="entry name" value="Protein kinase-like (PK-like)"/>
    <property type="match status" value="1"/>
</dbReference>
<dbReference type="Gene3D" id="1.10.510.10">
    <property type="entry name" value="Transferase(Phosphotransferase) domain 1"/>
    <property type="match status" value="1"/>
</dbReference>
<dbReference type="PROSITE" id="PS50011">
    <property type="entry name" value="PROTEIN_KINASE_DOM"/>
    <property type="match status" value="1"/>
</dbReference>
<feature type="domain" description="Protein kinase" evidence="17">
    <location>
        <begin position="591"/>
        <end position="895"/>
    </location>
</feature>
<evidence type="ECO:0000256" key="10">
    <source>
        <dbReference type="ARBA" id="ARBA00022840"/>
    </source>
</evidence>
<dbReference type="GO" id="GO:0005886">
    <property type="term" value="C:plasma membrane"/>
    <property type="evidence" value="ECO:0007669"/>
    <property type="project" value="TreeGrafter"/>
</dbReference>
<evidence type="ECO:0000256" key="9">
    <source>
        <dbReference type="ARBA" id="ARBA00022777"/>
    </source>
</evidence>
<evidence type="ECO:0000256" key="6">
    <source>
        <dbReference type="ARBA" id="ARBA00022692"/>
    </source>
</evidence>
<keyword evidence="10 14" id="KW-0067">ATP-binding</keyword>
<dbReference type="Proteomes" id="UP000054324">
    <property type="component" value="Unassembled WGS sequence"/>
</dbReference>
<feature type="region of interest" description="Disordered" evidence="15">
    <location>
        <begin position="935"/>
        <end position="969"/>
    </location>
</feature>
<dbReference type="STRING" id="6198.A0A075A6A5"/>
<dbReference type="InterPro" id="IPR003605">
    <property type="entry name" value="GS_dom"/>
</dbReference>
<comment type="similarity">
    <text evidence="2">Belongs to the protein kinase superfamily. TKL Ser/Thr protein kinase family. TGFB receptor subfamily.</text>
</comment>
<evidence type="ECO:0000256" key="4">
    <source>
        <dbReference type="ARBA" id="ARBA00022527"/>
    </source>
</evidence>
<feature type="binding site" evidence="14">
    <location>
        <position position="618"/>
    </location>
    <ligand>
        <name>ATP</name>
        <dbReference type="ChEBI" id="CHEBI:30616"/>
    </ligand>
</feature>
<dbReference type="SMART" id="SM00467">
    <property type="entry name" value="GS"/>
    <property type="match status" value="1"/>
</dbReference>
<dbReference type="InterPro" id="IPR011009">
    <property type="entry name" value="Kinase-like_dom_sf"/>
</dbReference>
<evidence type="ECO:0000256" key="8">
    <source>
        <dbReference type="ARBA" id="ARBA00022741"/>
    </source>
</evidence>
<dbReference type="InterPro" id="IPR000719">
    <property type="entry name" value="Prot_kinase_dom"/>
</dbReference>
<dbReference type="Pfam" id="PF08515">
    <property type="entry name" value="TGF_beta_GS"/>
    <property type="match status" value="1"/>
</dbReference>
<dbReference type="GO" id="GO:0043235">
    <property type="term" value="C:receptor complex"/>
    <property type="evidence" value="ECO:0007669"/>
    <property type="project" value="TreeGrafter"/>
</dbReference>
<evidence type="ECO:0000256" key="12">
    <source>
        <dbReference type="ARBA" id="ARBA00023136"/>
    </source>
</evidence>
<keyword evidence="11 16" id="KW-1133">Transmembrane helix</keyword>
<keyword evidence="7" id="KW-0732">Signal</keyword>
<dbReference type="PANTHER" id="PTHR23255">
    <property type="entry name" value="TRANSFORMING GROWTH FACTOR-BETA RECEPTOR TYPE I AND II"/>
    <property type="match status" value="1"/>
</dbReference>
<keyword evidence="6 16" id="KW-0812">Transmembrane</keyword>
<keyword evidence="20" id="KW-1185">Reference proteome</keyword>
<dbReference type="GO" id="GO:0004675">
    <property type="term" value="F:transmembrane receptor protein serine/threonine kinase activity"/>
    <property type="evidence" value="ECO:0007669"/>
    <property type="project" value="UniProtKB-EC"/>
</dbReference>
<keyword evidence="8 14" id="KW-0547">Nucleotide-binding</keyword>
<feature type="domain" description="GS" evidence="18">
    <location>
        <begin position="562"/>
        <end position="590"/>
    </location>
</feature>
<keyword evidence="13" id="KW-0675">Receptor</keyword>
<dbReference type="PROSITE" id="PS00108">
    <property type="entry name" value="PROTEIN_KINASE_ST"/>
    <property type="match status" value="1"/>
</dbReference>
<dbReference type="Pfam" id="PF00069">
    <property type="entry name" value="Pkinase"/>
    <property type="match status" value="1"/>
</dbReference>
<evidence type="ECO:0000256" key="15">
    <source>
        <dbReference type="SAM" id="MobiDB-lite"/>
    </source>
</evidence>
<organism evidence="19 20">
    <name type="scientific">Opisthorchis viverrini</name>
    <name type="common">Southeast Asian liver fluke</name>
    <dbReference type="NCBI Taxonomy" id="6198"/>
    <lineage>
        <taxon>Eukaryota</taxon>
        <taxon>Metazoa</taxon>
        <taxon>Spiralia</taxon>
        <taxon>Lophotrochozoa</taxon>
        <taxon>Platyhelminthes</taxon>
        <taxon>Trematoda</taxon>
        <taxon>Digenea</taxon>
        <taxon>Opisthorchiida</taxon>
        <taxon>Opisthorchiata</taxon>
        <taxon>Opisthorchiidae</taxon>
        <taxon>Opisthorchis</taxon>
    </lineage>
</organism>
<evidence type="ECO:0000259" key="17">
    <source>
        <dbReference type="PROSITE" id="PS50011"/>
    </source>
</evidence>
<keyword evidence="4" id="KW-0723">Serine/threonine-protein kinase</keyword>
<dbReference type="GO" id="GO:0005524">
    <property type="term" value="F:ATP binding"/>
    <property type="evidence" value="ECO:0007669"/>
    <property type="project" value="UniProtKB-UniRule"/>
</dbReference>
<evidence type="ECO:0000256" key="16">
    <source>
        <dbReference type="SAM" id="Phobius"/>
    </source>
</evidence>
<reference evidence="19 20" key="1">
    <citation type="submission" date="2013-11" db="EMBL/GenBank/DDBJ databases">
        <title>Opisthorchis viverrini - life in the bile duct.</title>
        <authorList>
            <person name="Young N.D."/>
            <person name="Nagarajan N."/>
            <person name="Lin S.J."/>
            <person name="Korhonen P.K."/>
            <person name="Jex A.R."/>
            <person name="Hall R.S."/>
            <person name="Safavi-Hemami H."/>
            <person name="Kaewkong W."/>
            <person name="Bertrand D."/>
            <person name="Gao S."/>
            <person name="Seet Q."/>
            <person name="Wongkham S."/>
            <person name="Teh B.T."/>
            <person name="Wongkham C."/>
            <person name="Intapan P.M."/>
            <person name="Maleewong W."/>
            <person name="Yang X."/>
            <person name="Hu M."/>
            <person name="Wang Z."/>
            <person name="Hofmann A."/>
            <person name="Sternberg P.W."/>
            <person name="Tan P."/>
            <person name="Wang J."/>
            <person name="Gasser R.B."/>
        </authorList>
    </citation>
    <scope>NUCLEOTIDE SEQUENCE [LARGE SCALE GENOMIC DNA]</scope>
</reference>
<dbReference type="Gene3D" id="3.30.200.20">
    <property type="entry name" value="Phosphorylase Kinase, domain 1"/>
    <property type="match status" value="1"/>
</dbReference>
<dbReference type="AlphaFoldDB" id="A0A075A6A5"/>
<protein>
    <recommendedName>
        <fullName evidence="3">receptor protein serine/threonine kinase</fullName>
        <ecNumber evidence="3">2.7.11.30</ecNumber>
    </recommendedName>
</protein>
<proteinExistence type="inferred from homology"/>
<keyword evidence="5" id="KW-0808">Transferase</keyword>
<dbReference type="GO" id="GO:0071363">
    <property type="term" value="P:cellular response to growth factor stimulus"/>
    <property type="evidence" value="ECO:0007669"/>
    <property type="project" value="TreeGrafter"/>
</dbReference>